<dbReference type="Proteomes" id="UP000295689">
    <property type="component" value="Unassembled WGS sequence"/>
</dbReference>
<dbReference type="RefSeq" id="WP_132004360.1">
    <property type="nucleotide sequence ID" value="NZ_JABUHM010000009.1"/>
</dbReference>
<dbReference type="AlphaFoldDB" id="A0A4R2BGZ0"/>
<organism evidence="1 2">
    <name type="scientific">Mesobacillus foraminis</name>
    <dbReference type="NCBI Taxonomy" id="279826"/>
    <lineage>
        <taxon>Bacteria</taxon>
        <taxon>Bacillati</taxon>
        <taxon>Bacillota</taxon>
        <taxon>Bacilli</taxon>
        <taxon>Bacillales</taxon>
        <taxon>Bacillaceae</taxon>
        <taxon>Mesobacillus</taxon>
    </lineage>
</organism>
<comment type="caution">
    <text evidence="1">The sequence shown here is derived from an EMBL/GenBank/DDBJ whole genome shotgun (WGS) entry which is preliminary data.</text>
</comment>
<sequence>MAKAKKIKDLMKKLPPGYAVGRILINGATADVTQFINDKEGLAYFDVNGQIGAYEAKNINGILFGAAEAAEEEEEAVAEEEE</sequence>
<gene>
    <name evidence="1" type="ORF">EV146_104244</name>
</gene>
<evidence type="ECO:0000313" key="1">
    <source>
        <dbReference type="EMBL" id="TCN26136.1"/>
    </source>
</evidence>
<protein>
    <submittedName>
        <fullName evidence="1">Uncharacterized protein</fullName>
    </submittedName>
</protein>
<proteinExistence type="predicted"/>
<reference evidence="1 2" key="1">
    <citation type="journal article" date="2015" name="Stand. Genomic Sci.">
        <title>Genomic Encyclopedia of Bacterial and Archaeal Type Strains, Phase III: the genomes of soil and plant-associated and newly described type strains.</title>
        <authorList>
            <person name="Whitman W.B."/>
            <person name="Woyke T."/>
            <person name="Klenk H.P."/>
            <person name="Zhou Y."/>
            <person name="Lilburn T.G."/>
            <person name="Beck B.J."/>
            <person name="De Vos P."/>
            <person name="Vandamme P."/>
            <person name="Eisen J.A."/>
            <person name="Garrity G."/>
            <person name="Hugenholtz P."/>
            <person name="Kyrpides N.C."/>
        </authorList>
    </citation>
    <scope>NUCLEOTIDE SEQUENCE [LARGE SCALE GENOMIC DNA]</scope>
    <source>
        <strain evidence="1 2">CV53</strain>
    </source>
</reference>
<accession>A0A4R2BGZ0</accession>
<name>A0A4R2BGZ0_9BACI</name>
<keyword evidence="2" id="KW-1185">Reference proteome</keyword>
<evidence type="ECO:0000313" key="2">
    <source>
        <dbReference type="Proteomes" id="UP000295689"/>
    </source>
</evidence>
<dbReference type="EMBL" id="SLVV01000004">
    <property type="protein sequence ID" value="TCN26136.1"/>
    <property type="molecule type" value="Genomic_DNA"/>
</dbReference>